<proteinExistence type="predicted"/>
<feature type="region of interest" description="Disordered" evidence="7">
    <location>
        <begin position="1"/>
        <end position="27"/>
    </location>
</feature>
<dbReference type="Proteomes" id="UP000324832">
    <property type="component" value="Unassembled WGS sequence"/>
</dbReference>
<evidence type="ECO:0000313" key="10">
    <source>
        <dbReference type="Proteomes" id="UP000324832"/>
    </source>
</evidence>
<keyword evidence="5" id="KW-0378">Hydrolase</keyword>
<dbReference type="GO" id="GO:0030177">
    <property type="term" value="P:positive regulation of Wnt signaling pathway"/>
    <property type="evidence" value="ECO:0007669"/>
    <property type="project" value="TreeGrafter"/>
</dbReference>
<evidence type="ECO:0000259" key="8">
    <source>
        <dbReference type="Pfam" id="PF18418"/>
    </source>
</evidence>
<evidence type="ECO:0000313" key="9">
    <source>
        <dbReference type="EMBL" id="VVC90057.1"/>
    </source>
</evidence>
<dbReference type="GO" id="GO:0005737">
    <property type="term" value="C:cytoplasm"/>
    <property type="evidence" value="ECO:0007669"/>
    <property type="project" value="TreeGrafter"/>
</dbReference>
<accession>A0A5E4PVI9</accession>
<evidence type="ECO:0000256" key="4">
    <source>
        <dbReference type="ARBA" id="ARBA00022786"/>
    </source>
</evidence>
<dbReference type="Gene3D" id="1.25.40.560">
    <property type="match status" value="1"/>
</dbReference>
<dbReference type="GO" id="GO:0070530">
    <property type="term" value="F:K63-linked polyubiquitin modification-dependent protein binding"/>
    <property type="evidence" value="ECO:0007669"/>
    <property type="project" value="TreeGrafter"/>
</dbReference>
<comment type="catalytic activity">
    <reaction evidence="1">
        <text>Thiol-dependent hydrolysis of ester, thioester, amide, peptide and isopeptide bonds formed by the C-terminal Gly of ubiquitin (a 76-residue protein attached to proteins as an intracellular targeting signal).</text>
        <dbReference type="EC" id="3.4.19.12"/>
    </reaction>
</comment>
<dbReference type="EC" id="3.4.19.12" evidence="2"/>
<keyword evidence="10" id="KW-1185">Reference proteome</keyword>
<dbReference type="GO" id="GO:0007010">
    <property type="term" value="P:cytoskeleton organization"/>
    <property type="evidence" value="ECO:0007669"/>
    <property type="project" value="TreeGrafter"/>
</dbReference>
<sequence>MSPAPPGINDICNSQQHIHDLDPNGRRSKRRNNIDWNWLQACLGVVEGDSRCVEAYLRGGGNPSRALTAHEVALLDRASAFDPGHTLIHLAIRFQRQEILTTLLSRISEIEELPAPIQDQLFMELLDKEAQQTLEADPPLINWSGELTLTLGSRLYALWNRSAGDCLLDAVCQAALYSRWAGWERWVASQLQYAPEEAQLRAEWGRLVAAAARPGTALHQVSNDQLFVQYKKKRLHK</sequence>
<dbReference type="GO" id="GO:0016477">
    <property type="term" value="P:cell migration"/>
    <property type="evidence" value="ECO:0007669"/>
    <property type="project" value="TreeGrafter"/>
</dbReference>
<dbReference type="PANTHER" id="PTHR13367">
    <property type="entry name" value="UBIQUITIN THIOESTERASE"/>
    <property type="match status" value="1"/>
</dbReference>
<evidence type="ECO:0000256" key="5">
    <source>
        <dbReference type="ARBA" id="ARBA00022801"/>
    </source>
</evidence>
<feature type="domain" description="Ankyrin ubiquitin-binding" evidence="8">
    <location>
        <begin position="30"/>
        <end position="109"/>
    </location>
</feature>
<evidence type="ECO:0000256" key="6">
    <source>
        <dbReference type="ARBA" id="ARBA00022807"/>
    </source>
</evidence>
<keyword evidence="4" id="KW-0833">Ubl conjugation pathway</keyword>
<reference evidence="9 10" key="1">
    <citation type="submission" date="2017-07" db="EMBL/GenBank/DDBJ databases">
        <authorList>
            <person name="Talla V."/>
            <person name="Backstrom N."/>
        </authorList>
    </citation>
    <scope>NUCLEOTIDE SEQUENCE [LARGE SCALE GENOMIC DNA]</scope>
</reference>
<dbReference type="GO" id="GO:0035523">
    <property type="term" value="P:protein K29-linked deubiquitination"/>
    <property type="evidence" value="ECO:0007669"/>
    <property type="project" value="TreeGrafter"/>
</dbReference>
<protein>
    <recommendedName>
        <fullName evidence="2">ubiquitinyl hydrolase 1</fullName>
        <ecNumber evidence="2">3.4.19.12</ecNumber>
    </recommendedName>
</protein>
<dbReference type="GO" id="GO:0071947">
    <property type="term" value="P:protein deubiquitination involved in ubiquitin-dependent protein catabolic process"/>
    <property type="evidence" value="ECO:0007669"/>
    <property type="project" value="TreeGrafter"/>
</dbReference>
<gene>
    <name evidence="9" type="ORF">LSINAPIS_LOCUS3054</name>
</gene>
<organism evidence="9 10">
    <name type="scientific">Leptidea sinapis</name>
    <dbReference type="NCBI Taxonomy" id="189913"/>
    <lineage>
        <taxon>Eukaryota</taxon>
        <taxon>Metazoa</taxon>
        <taxon>Ecdysozoa</taxon>
        <taxon>Arthropoda</taxon>
        <taxon>Hexapoda</taxon>
        <taxon>Insecta</taxon>
        <taxon>Pterygota</taxon>
        <taxon>Neoptera</taxon>
        <taxon>Endopterygota</taxon>
        <taxon>Lepidoptera</taxon>
        <taxon>Glossata</taxon>
        <taxon>Ditrysia</taxon>
        <taxon>Papilionoidea</taxon>
        <taxon>Pieridae</taxon>
        <taxon>Dismorphiinae</taxon>
        <taxon>Leptidea</taxon>
    </lineage>
</organism>
<dbReference type="Pfam" id="PF18418">
    <property type="entry name" value="AnkUBD"/>
    <property type="match status" value="1"/>
</dbReference>
<name>A0A5E4PVI9_9NEOP</name>
<evidence type="ECO:0000256" key="1">
    <source>
        <dbReference type="ARBA" id="ARBA00000707"/>
    </source>
</evidence>
<dbReference type="GO" id="GO:0004843">
    <property type="term" value="F:cysteine-type deubiquitinase activity"/>
    <property type="evidence" value="ECO:0007669"/>
    <property type="project" value="UniProtKB-EC"/>
</dbReference>
<keyword evidence="3" id="KW-0645">Protease</keyword>
<dbReference type="AlphaFoldDB" id="A0A5E4PVI9"/>
<dbReference type="PANTHER" id="PTHR13367:SF28">
    <property type="entry name" value="UBIQUITIN THIOESTERASE ZRANB1"/>
    <property type="match status" value="1"/>
</dbReference>
<dbReference type="GO" id="GO:1990168">
    <property type="term" value="P:protein K33-linked deubiquitination"/>
    <property type="evidence" value="ECO:0007669"/>
    <property type="project" value="TreeGrafter"/>
</dbReference>
<dbReference type="InterPro" id="IPR041294">
    <property type="entry name" value="AnkUBD"/>
</dbReference>
<evidence type="ECO:0000256" key="3">
    <source>
        <dbReference type="ARBA" id="ARBA00022670"/>
    </source>
</evidence>
<evidence type="ECO:0000256" key="2">
    <source>
        <dbReference type="ARBA" id="ARBA00012759"/>
    </source>
</evidence>
<feature type="non-terminal residue" evidence="9">
    <location>
        <position position="237"/>
    </location>
</feature>
<keyword evidence="6" id="KW-0788">Thiol protease</keyword>
<dbReference type="GO" id="GO:0005634">
    <property type="term" value="C:nucleus"/>
    <property type="evidence" value="ECO:0007669"/>
    <property type="project" value="TreeGrafter"/>
</dbReference>
<evidence type="ECO:0000256" key="7">
    <source>
        <dbReference type="SAM" id="MobiDB-lite"/>
    </source>
</evidence>
<dbReference type="EMBL" id="FZQP02000682">
    <property type="protein sequence ID" value="VVC90057.1"/>
    <property type="molecule type" value="Genomic_DNA"/>
</dbReference>
<dbReference type="InterPro" id="IPR051346">
    <property type="entry name" value="OTU_Deubiquitinase"/>
</dbReference>